<proteinExistence type="predicted"/>
<keyword evidence="5" id="KW-1185">Reference proteome</keyword>
<dbReference type="Proteomes" id="UP000019095">
    <property type="component" value="Chromosome"/>
</dbReference>
<dbReference type="GO" id="GO:0016747">
    <property type="term" value="F:acyltransferase activity, transferring groups other than amino-acyl groups"/>
    <property type="evidence" value="ECO:0007669"/>
    <property type="project" value="InterPro"/>
</dbReference>
<accession>W0PCE0</accession>
<dbReference type="RefSeq" id="WP_025371773.1">
    <property type="nucleotide sequence ID" value="NZ_CP003915.1"/>
</dbReference>
<dbReference type="NCBIfam" id="NF007807">
    <property type="entry name" value="PRK10514.1"/>
    <property type="match status" value="1"/>
</dbReference>
<evidence type="ECO:0000256" key="1">
    <source>
        <dbReference type="ARBA" id="ARBA00022679"/>
    </source>
</evidence>
<feature type="domain" description="N-acetyltransferase" evidence="3">
    <location>
        <begin position="1"/>
        <end position="146"/>
    </location>
</feature>
<evidence type="ECO:0000313" key="5">
    <source>
        <dbReference type="Proteomes" id="UP000019095"/>
    </source>
</evidence>
<sequence>MRIRPVHPSEYEQLVCIWEASVKETHDFLTPSDIQELRAPLLEEWLPAVTLKACVSKDGLILGFSGVHSRKLEMLFLAPDVRGQGAGRLLLEDAIVNMSVRSVDVNEQNEQAVGFYKHMGFEVFDRSPVDSQGKPFPLLHMRLSNG</sequence>
<dbReference type="OrthoDB" id="9789605at2"/>
<dbReference type="KEGG" id="amim:MIM_c10590"/>
<dbReference type="AlphaFoldDB" id="W0PCE0"/>
<evidence type="ECO:0000313" key="4">
    <source>
        <dbReference type="EMBL" id="AHG63157.1"/>
    </source>
</evidence>
<reference evidence="4 5" key="1">
    <citation type="journal article" date="2014" name="Microbiology">
        <title>Unravelling the complete genome sequence of Advenella mimigardefordensis strain DPN7T and novel insights in the catabolism of the xenobiotic polythioester precursor 3,3'-dithiodipropionate.</title>
        <authorList>
            <person name="Wubbeler J.H."/>
            <person name="Hiessl S."/>
            <person name="Schuldes J."/>
            <person name="Thurmer A."/>
            <person name="Daniel R."/>
            <person name="Steinbuchel A."/>
        </authorList>
    </citation>
    <scope>NUCLEOTIDE SEQUENCE [LARGE SCALE GENOMIC DNA]</scope>
    <source>
        <strain evidence="5">DSM 17166 / LMG 22922 / DPN7</strain>
    </source>
</reference>
<organism evidence="4 5">
    <name type="scientific">Advenella mimigardefordensis (strain DSM 17166 / LMG 22922 / DPN7)</name>
    <dbReference type="NCBI Taxonomy" id="1247726"/>
    <lineage>
        <taxon>Bacteria</taxon>
        <taxon>Pseudomonadati</taxon>
        <taxon>Pseudomonadota</taxon>
        <taxon>Betaproteobacteria</taxon>
        <taxon>Burkholderiales</taxon>
        <taxon>Alcaligenaceae</taxon>
    </lineage>
</organism>
<gene>
    <name evidence="4" type="ORF">MIM_c10590</name>
</gene>
<name>W0PCE0_ADVMD</name>
<evidence type="ECO:0000259" key="3">
    <source>
        <dbReference type="PROSITE" id="PS51186"/>
    </source>
</evidence>
<evidence type="ECO:0000256" key="2">
    <source>
        <dbReference type="ARBA" id="ARBA00023315"/>
    </source>
</evidence>
<protein>
    <submittedName>
        <fullName evidence="4">Putative acetyltransferase</fullName>
    </submittedName>
</protein>
<dbReference type="eggNOG" id="COG0456">
    <property type="taxonomic scope" value="Bacteria"/>
</dbReference>
<dbReference type="EMBL" id="CP003915">
    <property type="protein sequence ID" value="AHG63157.1"/>
    <property type="molecule type" value="Genomic_DNA"/>
</dbReference>
<dbReference type="PANTHER" id="PTHR43800:SF1">
    <property type="entry name" value="PEPTIDYL-LYSINE N-ACETYLTRANSFERASE YJAB"/>
    <property type="match status" value="1"/>
</dbReference>
<dbReference type="Gene3D" id="3.40.630.30">
    <property type="match status" value="1"/>
</dbReference>
<dbReference type="InterPro" id="IPR016181">
    <property type="entry name" value="Acyl_CoA_acyltransferase"/>
</dbReference>
<keyword evidence="2" id="KW-0012">Acyltransferase</keyword>
<dbReference type="CDD" id="cd04301">
    <property type="entry name" value="NAT_SF"/>
    <property type="match status" value="1"/>
</dbReference>
<keyword evidence="1 4" id="KW-0808">Transferase</keyword>
<dbReference type="HOGENOM" id="CLU_013985_21_0_4"/>
<dbReference type="InterPro" id="IPR000182">
    <property type="entry name" value="GNAT_dom"/>
</dbReference>
<dbReference type="SUPFAM" id="SSF55729">
    <property type="entry name" value="Acyl-CoA N-acyltransferases (Nat)"/>
    <property type="match status" value="1"/>
</dbReference>
<dbReference type="PROSITE" id="PS51186">
    <property type="entry name" value="GNAT"/>
    <property type="match status" value="1"/>
</dbReference>
<dbReference type="Pfam" id="PF13673">
    <property type="entry name" value="Acetyltransf_10"/>
    <property type="match status" value="1"/>
</dbReference>
<dbReference type="PANTHER" id="PTHR43800">
    <property type="entry name" value="PEPTIDYL-LYSINE N-ACETYLTRANSFERASE YJAB"/>
    <property type="match status" value="1"/>
</dbReference>